<evidence type="ECO:0000259" key="1">
    <source>
        <dbReference type="Pfam" id="PF13614"/>
    </source>
</evidence>
<reference evidence="2" key="1">
    <citation type="journal article" date="2014" name="Front. Microbiol.">
        <title>High frequency of phylogenetically diverse reductive dehalogenase-homologous genes in deep subseafloor sedimentary metagenomes.</title>
        <authorList>
            <person name="Kawai M."/>
            <person name="Futagami T."/>
            <person name="Toyoda A."/>
            <person name="Takaki Y."/>
            <person name="Nishi S."/>
            <person name="Hori S."/>
            <person name="Arai W."/>
            <person name="Tsubouchi T."/>
            <person name="Morono Y."/>
            <person name="Uchiyama I."/>
            <person name="Ito T."/>
            <person name="Fujiyama A."/>
            <person name="Inagaki F."/>
            <person name="Takami H."/>
        </authorList>
    </citation>
    <scope>NUCLEOTIDE SEQUENCE</scope>
    <source>
        <strain evidence="2">Expedition CK06-06</strain>
    </source>
</reference>
<dbReference type="Pfam" id="PF13614">
    <property type="entry name" value="AAA_31"/>
    <property type="match status" value="1"/>
</dbReference>
<proteinExistence type="predicted"/>
<dbReference type="GO" id="GO:0016887">
    <property type="term" value="F:ATP hydrolysis activity"/>
    <property type="evidence" value="ECO:0007669"/>
    <property type="project" value="TreeGrafter"/>
</dbReference>
<protein>
    <recommendedName>
        <fullName evidence="1">AAA domain-containing protein</fullName>
    </recommendedName>
</protein>
<dbReference type="GO" id="GO:0005524">
    <property type="term" value="F:ATP binding"/>
    <property type="evidence" value="ECO:0007669"/>
    <property type="project" value="TreeGrafter"/>
</dbReference>
<dbReference type="EMBL" id="BARV01011070">
    <property type="protein sequence ID" value="GAI03706.1"/>
    <property type="molecule type" value="Genomic_DNA"/>
</dbReference>
<accession>X1LCX1</accession>
<comment type="caution">
    <text evidence="2">The sequence shown here is derived from an EMBL/GenBank/DDBJ whole genome shotgun (WGS) entry which is preliminary data.</text>
</comment>
<sequence>MSFNIAVAGKGGSGKTSVASLVIRYLMKNGSGPILAIDADPNANLGESLGLDVKQTVGSMLNEFQKDKINIPPGMNKQDYLDYKLNEIIVESKGLDLITMGRGEGPECYCYPNLILKKFVDSLAENYAYTVMDNEAGMEHLSRRTTQNVDGLFIISDHSVKGIRTVARIRDLVSELKLVVKRQMVIVNFVPTKLDPLVTEELDRLGID</sequence>
<dbReference type="InterPro" id="IPR027417">
    <property type="entry name" value="P-loop_NTPase"/>
</dbReference>
<name>X1LCX1_9ZZZZ</name>
<dbReference type="AlphaFoldDB" id="X1LCX1"/>
<dbReference type="PANTHER" id="PTHR43384">
    <property type="entry name" value="SEPTUM SITE-DETERMINING PROTEIN MIND HOMOLOG, CHLOROPLASTIC-RELATED"/>
    <property type="match status" value="1"/>
</dbReference>
<organism evidence="2">
    <name type="scientific">marine sediment metagenome</name>
    <dbReference type="NCBI Taxonomy" id="412755"/>
    <lineage>
        <taxon>unclassified sequences</taxon>
        <taxon>metagenomes</taxon>
        <taxon>ecological metagenomes</taxon>
    </lineage>
</organism>
<feature type="domain" description="AAA" evidence="1">
    <location>
        <begin position="9"/>
        <end position="181"/>
    </location>
</feature>
<dbReference type="GO" id="GO:0005829">
    <property type="term" value="C:cytosol"/>
    <property type="evidence" value="ECO:0007669"/>
    <property type="project" value="TreeGrafter"/>
</dbReference>
<dbReference type="InterPro" id="IPR050625">
    <property type="entry name" value="ParA/MinD_ATPase"/>
</dbReference>
<dbReference type="GO" id="GO:0009898">
    <property type="term" value="C:cytoplasmic side of plasma membrane"/>
    <property type="evidence" value="ECO:0007669"/>
    <property type="project" value="TreeGrafter"/>
</dbReference>
<dbReference type="GO" id="GO:0051782">
    <property type="term" value="P:negative regulation of cell division"/>
    <property type="evidence" value="ECO:0007669"/>
    <property type="project" value="TreeGrafter"/>
</dbReference>
<dbReference type="PANTHER" id="PTHR43384:SF7">
    <property type="entry name" value="CARBON-MONOXIDE DEHYDROGENASE ACCESSORY PROTEIN"/>
    <property type="match status" value="1"/>
</dbReference>
<dbReference type="Gene3D" id="3.40.50.300">
    <property type="entry name" value="P-loop containing nucleotide triphosphate hydrolases"/>
    <property type="match status" value="1"/>
</dbReference>
<dbReference type="PIRSF" id="PIRSF005647">
    <property type="entry name" value="CooC"/>
    <property type="match status" value="1"/>
</dbReference>
<feature type="non-terminal residue" evidence="2">
    <location>
        <position position="208"/>
    </location>
</feature>
<evidence type="ECO:0000313" key="2">
    <source>
        <dbReference type="EMBL" id="GAI03706.1"/>
    </source>
</evidence>
<dbReference type="InterPro" id="IPR014433">
    <property type="entry name" value="CooC"/>
</dbReference>
<gene>
    <name evidence="2" type="ORF">S06H3_21161</name>
</gene>
<dbReference type="InterPro" id="IPR025669">
    <property type="entry name" value="AAA_dom"/>
</dbReference>
<dbReference type="SUPFAM" id="SSF52540">
    <property type="entry name" value="P-loop containing nucleoside triphosphate hydrolases"/>
    <property type="match status" value="1"/>
</dbReference>